<dbReference type="GO" id="GO:0003677">
    <property type="term" value="F:DNA binding"/>
    <property type="evidence" value="ECO:0007669"/>
    <property type="project" value="UniProtKB-KW"/>
</dbReference>
<evidence type="ECO:0000256" key="6">
    <source>
        <dbReference type="SAM" id="MobiDB-lite"/>
    </source>
</evidence>
<keyword evidence="9" id="KW-1185">Reference proteome</keyword>
<evidence type="ECO:0000313" key="9">
    <source>
        <dbReference type="Proteomes" id="UP000675781"/>
    </source>
</evidence>
<keyword evidence="2" id="KW-0805">Transcription regulation</keyword>
<keyword evidence="4" id="KW-0238">DNA-binding</keyword>
<gene>
    <name evidence="8" type="ORF">KDL01_29550</name>
</gene>
<comment type="caution">
    <text evidence="8">The sequence shown here is derived from an EMBL/GenBank/DDBJ whole genome shotgun (WGS) entry which is preliminary data.</text>
</comment>
<evidence type="ECO:0000256" key="1">
    <source>
        <dbReference type="ARBA" id="ARBA00010641"/>
    </source>
</evidence>
<dbReference type="InterPro" id="IPR039425">
    <property type="entry name" value="RNA_pol_sigma-70-like"/>
</dbReference>
<protein>
    <submittedName>
        <fullName evidence="8">Sigma-70 family RNA polymerase sigma factor</fullName>
    </submittedName>
</protein>
<keyword evidence="5" id="KW-0804">Transcription</keyword>
<evidence type="ECO:0000256" key="5">
    <source>
        <dbReference type="ARBA" id="ARBA00023163"/>
    </source>
</evidence>
<dbReference type="PANTHER" id="PTHR43133:SF50">
    <property type="entry name" value="ECF RNA POLYMERASE SIGMA FACTOR SIGM"/>
    <property type="match status" value="1"/>
</dbReference>
<feature type="region of interest" description="Disordered" evidence="6">
    <location>
        <begin position="26"/>
        <end position="48"/>
    </location>
</feature>
<dbReference type="InterPro" id="IPR013324">
    <property type="entry name" value="RNA_pol_sigma_r3/r4-like"/>
</dbReference>
<dbReference type="InterPro" id="IPR014284">
    <property type="entry name" value="RNA_pol_sigma-70_dom"/>
</dbReference>
<organism evidence="8 9">
    <name type="scientific">Actinospica durhamensis</name>
    <dbReference type="NCBI Taxonomy" id="1508375"/>
    <lineage>
        <taxon>Bacteria</taxon>
        <taxon>Bacillati</taxon>
        <taxon>Actinomycetota</taxon>
        <taxon>Actinomycetes</taxon>
        <taxon>Catenulisporales</taxon>
        <taxon>Actinospicaceae</taxon>
        <taxon>Actinospica</taxon>
    </lineage>
</organism>
<dbReference type="InterPro" id="IPR013249">
    <property type="entry name" value="RNA_pol_sigma70_r4_t2"/>
</dbReference>
<feature type="domain" description="RNA polymerase sigma factor 70 region 4 type 2" evidence="7">
    <location>
        <begin position="59"/>
        <end position="111"/>
    </location>
</feature>
<dbReference type="Pfam" id="PF08281">
    <property type="entry name" value="Sigma70_r4_2"/>
    <property type="match status" value="1"/>
</dbReference>
<reference evidence="8" key="1">
    <citation type="submission" date="2021-04" db="EMBL/GenBank/DDBJ databases">
        <title>Genome based classification of Actinospica acidithermotolerans sp. nov., an actinobacterium isolated from an Indonesian hot spring.</title>
        <authorList>
            <person name="Kusuma A.B."/>
            <person name="Putra K.E."/>
            <person name="Nafisah S."/>
            <person name="Loh J."/>
            <person name="Nouioui I."/>
            <person name="Goodfellow M."/>
        </authorList>
    </citation>
    <scope>NUCLEOTIDE SEQUENCE</scope>
    <source>
        <strain evidence="8">CSCA 57</strain>
    </source>
</reference>
<dbReference type="Proteomes" id="UP000675781">
    <property type="component" value="Unassembled WGS sequence"/>
</dbReference>
<sequence length="125" mass="14044">MGQAPRDRQPSGYAQTVLVNSFISMRRKKSSGEQPSERVDNAESAVSPTTADADVDLRMVLIDALRSLPRVDRAVLVLRFWEDRSVEDTAGILKLNANTVRSRSFRALSRLRELLGANYADFMHH</sequence>
<accession>A0A941IVM3</accession>
<dbReference type="InterPro" id="IPR036388">
    <property type="entry name" value="WH-like_DNA-bd_sf"/>
</dbReference>
<dbReference type="AlphaFoldDB" id="A0A941IVM3"/>
<comment type="similarity">
    <text evidence="1">Belongs to the sigma-70 factor family. ECF subfamily.</text>
</comment>
<proteinExistence type="inferred from homology"/>
<dbReference type="NCBIfam" id="TIGR02937">
    <property type="entry name" value="sigma70-ECF"/>
    <property type="match status" value="1"/>
</dbReference>
<dbReference type="GO" id="GO:0016987">
    <property type="term" value="F:sigma factor activity"/>
    <property type="evidence" value="ECO:0007669"/>
    <property type="project" value="UniProtKB-KW"/>
</dbReference>
<keyword evidence="3" id="KW-0731">Sigma factor</keyword>
<dbReference type="SUPFAM" id="SSF88659">
    <property type="entry name" value="Sigma3 and sigma4 domains of RNA polymerase sigma factors"/>
    <property type="match status" value="1"/>
</dbReference>
<evidence type="ECO:0000256" key="4">
    <source>
        <dbReference type="ARBA" id="ARBA00023125"/>
    </source>
</evidence>
<evidence type="ECO:0000256" key="2">
    <source>
        <dbReference type="ARBA" id="ARBA00023015"/>
    </source>
</evidence>
<evidence type="ECO:0000256" key="3">
    <source>
        <dbReference type="ARBA" id="ARBA00023082"/>
    </source>
</evidence>
<evidence type="ECO:0000259" key="7">
    <source>
        <dbReference type="Pfam" id="PF08281"/>
    </source>
</evidence>
<evidence type="ECO:0000313" key="8">
    <source>
        <dbReference type="EMBL" id="MBR7837461.1"/>
    </source>
</evidence>
<dbReference type="EMBL" id="JAGSOG010000206">
    <property type="protein sequence ID" value="MBR7837461.1"/>
    <property type="molecule type" value="Genomic_DNA"/>
</dbReference>
<name>A0A941IVM3_9ACTN</name>
<dbReference type="GO" id="GO:0006352">
    <property type="term" value="P:DNA-templated transcription initiation"/>
    <property type="evidence" value="ECO:0007669"/>
    <property type="project" value="InterPro"/>
</dbReference>
<dbReference type="PANTHER" id="PTHR43133">
    <property type="entry name" value="RNA POLYMERASE ECF-TYPE SIGMA FACTO"/>
    <property type="match status" value="1"/>
</dbReference>
<dbReference type="CDD" id="cd06171">
    <property type="entry name" value="Sigma70_r4"/>
    <property type="match status" value="1"/>
</dbReference>
<dbReference type="Gene3D" id="1.10.10.10">
    <property type="entry name" value="Winged helix-like DNA-binding domain superfamily/Winged helix DNA-binding domain"/>
    <property type="match status" value="1"/>
</dbReference>